<feature type="compositionally biased region" description="Low complexity" evidence="1">
    <location>
        <begin position="164"/>
        <end position="175"/>
    </location>
</feature>
<dbReference type="InterPro" id="IPR001012">
    <property type="entry name" value="UBX_dom"/>
</dbReference>
<gene>
    <name evidence="3" type="ORF">SCAR479_08128</name>
</gene>
<evidence type="ECO:0000313" key="4">
    <source>
        <dbReference type="Proteomes" id="UP001465668"/>
    </source>
</evidence>
<dbReference type="CDD" id="cd01767">
    <property type="entry name" value="UBX"/>
    <property type="match status" value="1"/>
</dbReference>
<evidence type="ECO:0000259" key="2">
    <source>
        <dbReference type="PROSITE" id="PS50033"/>
    </source>
</evidence>
<dbReference type="PANTHER" id="PTHR46424">
    <property type="entry name" value="UBX DOMAIN-CONTAINING PROTEIN 4"/>
    <property type="match status" value="1"/>
</dbReference>
<evidence type="ECO:0000313" key="3">
    <source>
        <dbReference type="EMBL" id="KAK9775152.1"/>
    </source>
</evidence>
<dbReference type="SMART" id="SM00166">
    <property type="entry name" value="UBX"/>
    <property type="match status" value="1"/>
</dbReference>
<dbReference type="Pfam" id="PF23187">
    <property type="entry name" value="UBX7_N"/>
    <property type="match status" value="1"/>
</dbReference>
<proteinExistence type="predicted"/>
<dbReference type="InterPro" id="IPR029071">
    <property type="entry name" value="Ubiquitin-like_domsf"/>
</dbReference>
<dbReference type="Proteomes" id="UP001465668">
    <property type="component" value="Unassembled WGS sequence"/>
</dbReference>
<dbReference type="EMBL" id="JARVKM010000036">
    <property type="protein sequence ID" value="KAK9775152.1"/>
    <property type="molecule type" value="Genomic_DNA"/>
</dbReference>
<accession>A0ABR2XMX0</accession>
<comment type="caution">
    <text evidence="3">The sequence shown here is derived from an EMBL/GenBank/DDBJ whole genome shotgun (WGS) entry which is preliminary data.</text>
</comment>
<keyword evidence="4" id="KW-1185">Reference proteome</keyword>
<feature type="compositionally biased region" description="Basic and acidic residues" evidence="1">
    <location>
        <begin position="226"/>
        <end position="236"/>
    </location>
</feature>
<dbReference type="SUPFAM" id="SSF54236">
    <property type="entry name" value="Ubiquitin-like"/>
    <property type="match status" value="1"/>
</dbReference>
<name>A0ABR2XMX0_9PEZI</name>
<feature type="domain" description="UBX" evidence="2">
    <location>
        <begin position="296"/>
        <end position="373"/>
    </location>
</feature>
<feature type="compositionally biased region" description="Low complexity" evidence="1">
    <location>
        <begin position="112"/>
        <end position="139"/>
    </location>
</feature>
<feature type="compositionally biased region" description="Basic and acidic residues" evidence="1">
    <location>
        <begin position="446"/>
        <end position="460"/>
    </location>
</feature>
<protein>
    <recommendedName>
        <fullName evidence="2">UBX domain-containing protein</fullName>
    </recommendedName>
</protein>
<dbReference type="Pfam" id="PF00789">
    <property type="entry name" value="UBX"/>
    <property type="match status" value="1"/>
</dbReference>
<evidence type="ECO:0000256" key="1">
    <source>
        <dbReference type="SAM" id="MobiDB-lite"/>
    </source>
</evidence>
<feature type="compositionally biased region" description="Basic and acidic residues" evidence="1">
    <location>
        <begin position="176"/>
        <end position="199"/>
    </location>
</feature>
<organism evidence="3 4">
    <name type="scientific">Seiridium cardinale</name>
    <dbReference type="NCBI Taxonomy" id="138064"/>
    <lineage>
        <taxon>Eukaryota</taxon>
        <taxon>Fungi</taxon>
        <taxon>Dikarya</taxon>
        <taxon>Ascomycota</taxon>
        <taxon>Pezizomycotina</taxon>
        <taxon>Sordariomycetes</taxon>
        <taxon>Xylariomycetidae</taxon>
        <taxon>Amphisphaeriales</taxon>
        <taxon>Sporocadaceae</taxon>
        <taxon>Seiridium</taxon>
    </lineage>
</organism>
<feature type="region of interest" description="Disordered" evidence="1">
    <location>
        <begin position="446"/>
        <end position="481"/>
    </location>
</feature>
<dbReference type="PANTHER" id="PTHR46424:SF1">
    <property type="entry name" value="UBX DOMAIN-CONTAINING PROTEIN 4"/>
    <property type="match status" value="1"/>
</dbReference>
<feature type="region of interest" description="Disordered" evidence="1">
    <location>
        <begin position="111"/>
        <end position="236"/>
    </location>
</feature>
<sequence length="481" mass="52404">MFFTGTLQEGISAALQQSKQVVCFVADDGDESQQWETEYFTEDSIHSSLQTQAVTLRLPAGSEGAGYLEALFPVPRKPTVVVIQNGQLKEYIAAGTTKDEFIRRLSLALGGSSSQAPASAPASTSTQPTQPTQPARTAAPAPPVEDALDGDDAPSSAPAPAPAPSSHSNQEAARLAAEKRAREAAGREEARRRVEERSAAGESNEGESTNAGSAENKYASSLRKKKQDEKAERQRILKRIEDDKRARREREAQERQARLLLAATEGEGTASSSAASALQQRQEDIQLPSRGGGAHCNLQVRLLDGSRIRNRFPSDVKLGTEVRKWIDENRSDGDEPYTFRVVLAPLPNKTIEPSEEADSLLDLGLAPSSTLILVPRVRVASAFQQTGGAIYRVWSGVWALLAMVLSFPLTLVGSGRTQGQQQHGEEIPMDYLGGHDSAARGQDVRFRGFQNPDDRRRDQELYNGNSLNFEPRTDNEDQEEN</sequence>
<feature type="compositionally biased region" description="Low complexity" evidence="1">
    <location>
        <begin position="263"/>
        <end position="277"/>
    </location>
</feature>
<reference evidence="3 4" key="1">
    <citation type="submission" date="2024-02" db="EMBL/GenBank/DDBJ databases">
        <title>First draft genome assembly of two strains of Seiridium cardinale.</title>
        <authorList>
            <person name="Emiliani G."/>
            <person name="Scali E."/>
        </authorList>
    </citation>
    <scope>NUCLEOTIDE SEQUENCE [LARGE SCALE GENOMIC DNA]</scope>
    <source>
        <strain evidence="3 4">BM-138-000479</strain>
    </source>
</reference>
<feature type="region of interest" description="Disordered" evidence="1">
    <location>
        <begin position="263"/>
        <end position="282"/>
    </location>
</feature>
<dbReference type="PROSITE" id="PS50033">
    <property type="entry name" value="UBX"/>
    <property type="match status" value="1"/>
</dbReference>
<dbReference type="Gene3D" id="3.10.20.90">
    <property type="entry name" value="Phosphatidylinositol 3-kinase Catalytic Subunit, Chain A, domain 1"/>
    <property type="match status" value="1"/>
</dbReference>